<dbReference type="SUPFAM" id="SSF51735">
    <property type="entry name" value="NAD(P)-binding Rossmann-fold domains"/>
    <property type="match status" value="1"/>
</dbReference>
<protein>
    <submittedName>
        <fullName evidence="4">SDR family oxidoreductase</fullName>
    </submittedName>
</protein>
<keyword evidence="2" id="KW-0560">Oxidoreductase</keyword>
<dbReference type="PANTHER" id="PTHR43477:SF1">
    <property type="entry name" value="DIHYDROANTICAPSIN 7-DEHYDROGENASE"/>
    <property type="match status" value="1"/>
</dbReference>
<sequence>MTGILIIGATSGIGRALTETLSERHEIWTASRSSADASDERHIHWDATAGPFPDEALPEALSGLVYCPGSIRLAPFGRLSDAAFREDFELNLLGAVRAIRAALPALKAGGDASILLFSTVAVSLGMPMHASIAAAKGAVEGLTRSLAAELAPGIRVNAIAPSLTQTPLAASLLKTDRQRQGAAERHPLGRVGRPEDIAATAAFLLSPESSWMTGQVLRPDGGMSSLRRFG</sequence>
<evidence type="ECO:0000313" key="5">
    <source>
        <dbReference type="Proteomes" id="UP000483379"/>
    </source>
</evidence>
<evidence type="ECO:0000259" key="3">
    <source>
        <dbReference type="SMART" id="SM00822"/>
    </source>
</evidence>
<dbReference type="InterPro" id="IPR002347">
    <property type="entry name" value="SDR_fam"/>
</dbReference>
<dbReference type="CDD" id="cd05233">
    <property type="entry name" value="SDR_c"/>
    <property type="match status" value="1"/>
</dbReference>
<organism evidence="4 5">
    <name type="scientific">Thiorhodococcus minor</name>
    <dbReference type="NCBI Taxonomy" id="57489"/>
    <lineage>
        <taxon>Bacteria</taxon>
        <taxon>Pseudomonadati</taxon>
        <taxon>Pseudomonadota</taxon>
        <taxon>Gammaproteobacteria</taxon>
        <taxon>Chromatiales</taxon>
        <taxon>Chromatiaceae</taxon>
        <taxon>Thiorhodococcus</taxon>
    </lineage>
</organism>
<comment type="caution">
    <text evidence="4">The sequence shown here is derived from an EMBL/GenBank/DDBJ whole genome shotgun (WGS) entry which is preliminary data.</text>
</comment>
<evidence type="ECO:0000313" key="4">
    <source>
        <dbReference type="EMBL" id="NEV62751.1"/>
    </source>
</evidence>
<dbReference type="AlphaFoldDB" id="A0A6M0K087"/>
<dbReference type="SMART" id="SM00822">
    <property type="entry name" value="PKS_KR"/>
    <property type="match status" value="1"/>
</dbReference>
<dbReference type="Gene3D" id="3.40.50.720">
    <property type="entry name" value="NAD(P)-binding Rossmann-like Domain"/>
    <property type="match status" value="1"/>
</dbReference>
<evidence type="ECO:0000256" key="1">
    <source>
        <dbReference type="ARBA" id="ARBA00006484"/>
    </source>
</evidence>
<dbReference type="EMBL" id="JAAIJQ010000034">
    <property type="protein sequence ID" value="NEV62751.1"/>
    <property type="molecule type" value="Genomic_DNA"/>
</dbReference>
<evidence type="ECO:0000256" key="2">
    <source>
        <dbReference type="ARBA" id="ARBA00023002"/>
    </source>
</evidence>
<dbReference type="Proteomes" id="UP000483379">
    <property type="component" value="Unassembled WGS sequence"/>
</dbReference>
<dbReference type="Pfam" id="PF13561">
    <property type="entry name" value="adh_short_C2"/>
    <property type="match status" value="1"/>
</dbReference>
<feature type="domain" description="Ketoreductase" evidence="3">
    <location>
        <begin position="3"/>
        <end position="162"/>
    </location>
</feature>
<proteinExistence type="inferred from homology"/>
<dbReference type="InterPro" id="IPR051122">
    <property type="entry name" value="SDR_DHRS6-like"/>
</dbReference>
<dbReference type="GO" id="GO:0016491">
    <property type="term" value="F:oxidoreductase activity"/>
    <property type="evidence" value="ECO:0007669"/>
    <property type="project" value="UniProtKB-KW"/>
</dbReference>
<reference evidence="4 5" key="1">
    <citation type="submission" date="2020-02" db="EMBL/GenBank/DDBJ databases">
        <title>Genome sequences of Thiorhodococcus mannitoliphagus and Thiorhodococcus minor, purple sulfur photosynthetic bacteria in the gammaproteobacterial family, Chromatiaceae.</title>
        <authorList>
            <person name="Aviles F.A."/>
            <person name="Meyer T.E."/>
            <person name="Kyndt J.A."/>
        </authorList>
    </citation>
    <scope>NUCLEOTIDE SEQUENCE [LARGE SCALE GENOMIC DNA]</scope>
    <source>
        <strain evidence="4 5">DSM 11518</strain>
    </source>
</reference>
<dbReference type="InterPro" id="IPR036291">
    <property type="entry name" value="NAD(P)-bd_dom_sf"/>
</dbReference>
<name>A0A6M0K087_9GAMM</name>
<dbReference type="PRINTS" id="PR00081">
    <property type="entry name" value="GDHRDH"/>
</dbReference>
<gene>
    <name evidence="4" type="ORF">G3446_12760</name>
</gene>
<dbReference type="RefSeq" id="WP_164453219.1">
    <property type="nucleotide sequence ID" value="NZ_JAAIJQ010000034.1"/>
</dbReference>
<dbReference type="PANTHER" id="PTHR43477">
    <property type="entry name" value="DIHYDROANTICAPSIN 7-DEHYDROGENASE"/>
    <property type="match status" value="1"/>
</dbReference>
<keyword evidence="5" id="KW-1185">Reference proteome</keyword>
<comment type="similarity">
    <text evidence="1">Belongs to the short-chain dehydrogenases/reductases (SDR) family.</text>
</comment>
<accession>A0A6M0K087</accession>
<dbReference type="InterPro" id="IPR057326">
    <property type="entry name" value="KR_dom"/>
</dbReference>